<dbReference type="PANTHER" id="PTHR10751">
    <property type="entry name" value="GUANYLATE BINDING PROTEIN"/>
    <property type="match status" value="1"/>
</dbReference>
<accession>A0A482VV10</accession>
<evidence type="ECO:0000313" key="6">
    <source>
        <dbReference type="EMBL" id="RZC36791.1"/>
    </source>
</evidence>
<dbReference type="PROSITE" id="PS51715">
    <property type="entry name" value="G_GB1_RHD3"/>
    <property type="match status" value="2"/>
</dbReference>
<dbReference type="GO" id="GO:0005525">
    <property type="term" value="F:GTP binding"/>
    <property type="evidence" value="ECO:0007669"/>
    <property type="project" value="UniProtKB-KW"/>
</dbReference>
<dbReference type="GO" id="GO:0003924">
    <property type="term" value="F:GTPase activity"/>
    <property type="evidence" value="ECO:0007669"/>
    <property type="project" value="InterPro"/>
</dbReference>
<dbReference type="SUPFAM" id="SSF52540">
    <property type="entry name" value="P-loop containing nucleoside triphosphate hydrolases"/>
    <property type="match status" value="2"/>
</dbReference>
<sequence length="492" mass="56193">MEEPHAVKIIDINLENQILPKVEILEKLLLQDGIKDKKVCVVSVTGTCRQGKSFILNFFIRYLNVRYKKKIKVAEWLTPHEGPISGFQWRSGSQRHTVGILMWSEIFLAELSSGEEVAVIVLDTQGTFDNVSSHFSGYGRLLVDDNEDNTSPFQNLLFLIRDWSCEDEHKFGAEGGQQYLNQELLIREDQAEDVVALKKNIKELFQKTKCFLLPHPGRAVASSKNFQGKIDPEFKDYVQLLIPMLLSPENLALKTLNGEKIKVADLFRLIVSYSQQFQDGTMPELQSIFEASSEVHNTAVVDESVALYEKCMQFVKNNNYGSLDKESLEEEHQKNKSEALKYFRNKKKMGNKTMIENFERILIEYKLKKTNVSNWLNSADGPISGFPWRGGSERHTIGILMWSEIFLSELPSGEEIAIILLDTQGSFDNATSLTHCAAVFALSTLISSVQIYNLKEDIKQYDLAHLEESKWPHQDLHFKEICKILTLYLIVT</sequence>
<protein>
    <submittedName>
        <fullName evidence="6">GBP domain containing protein</fullName>
    </submittedName>
</protein>
<dbReference type="EMBL" id="QDEB01058846">
    <property type="protein sequence ID" value="RZC36791.1"/>
    <property type="molecule type" value="Genomic_DNA"/>
</dbReference>
<reference evidence="6 7" key="1">
    <citation type="submission" date="2017-03" db="EMBL/GenBank/DDBJ databases">
        <title>Genome of the blue death feigning beetle - Asbolus verrucosus.</title>
        <authorList>
            <person name="Rider S.D."/>
        </authorList>
    </citation>
    <scope>NUCLEOTIDE SEQUENCE [LARGE SCALE GENOMIC DNA]</scope>
    <source>
        <strain evidence="6">Butters</strain>
        <tissue evidence="6">Head and leg muscle</tissue>
    </source>
</reference>
<evidence type="ECO:0000256" key="3">
    <source>
        <dbReference type="ARBA" id="ARBA00023134"/>
    </source>
</evidence>
<keyword evidence="3" id="KW-0342">GTP-binding</keyword>
<evidence type="ECO:0000256" key="4">
    <source>
        <dbReference type="PROSITE-ProRule" id="PRU01052"/>
    </source>
</evidence>
<dbReference type="AlphaFoldDB" id="A0A482VV10"/>
<dbReference type="SUPFAM" id="SSF48340">
    <property type="entry name" value="Interferon-induced guanylate-binding protein 1 (GBP1), C-terminal domain"/>
    <property type="match status" value="1"/>
</dbReference>
<keyword evidence="2" id="KW-0378">Hydrolase</keyword>
<dbReference type="InterPro" id="IPR027417">
    <property type="entry name" value="P-loop_NTPase"/>
</dbReference>
<keyword evidence="7" id="KW-1185">Reference proteome</keyword>
<dbReference type="InterPro" id="IPR036543">
    <property type="entry name" value="Guanylate-bd_C_sf"/>
</dbReference>
<dbReference type="Pfam" id="PF02263">
    <property type="entry name" value="GBP"/>
    <property type="match status" value="3"/>
</dbReference>
<evidence type="ECO:0000256" key="2">
    <source>
        <dbReference type="ARBA" id="ARBA00022801"/>
    </source>
</evidence>
<keyword evidence="1" id="KW-0547">Nucleotide-binding</keyword>
<feature type="domain" description="GB1/RHD3-type G" evidence="5">
    <location>
        <begin position="36"/>
        <end position="250"/>
    </location>
</feature>
<evidence type="ECO:0000313" key="7">
    <source>
        <dbReference type="Proteomes" id="UP000292052"/>
    </source>
</evidence>
<comment type="similarity">
    <text evidence="4">Belongs to the TRAFAC class dynamin-like GTPase superfamily. GB1/RHD3 GTPase family.</text>
</comment>
<comment type="caution">
    <text evidence="6">The sequence shown here is derived from an EMBL/GenBank/DDBJ whole genome shotgun (WGS) entry which is preliminary data.</text>
</comment>
<evidence type="ECO:0000259" key="5">
    <source>
        <dbReference type="PROSITE" id="PS51715"/>
    </source>
</evidence>
<dbReference type="OrthoDB" id="7788754at2759"/>
<proteinExistence type="inferred from homology"/>
<evidence type="ECO:0000256" key="1">
    <source>
        <dbReference type="ARBA" id="ARBA00022741"/>
    </source>
</evidence>
<feature type="domain" description="GB1/RHD3-type G" evidence="5">
    <location>
        <begin position="385"/>
        <end position="492"/>
    </location>
</feature>
<dbReference type="Proteomes" id="UP000292052">
    <property type="component" value="Unassembled WGS sequence"/>
</dbReference>
<dbReference type="Gene3D" id="3.40.50.300">
    <property type="entry name" value="P-loop containing nucleotide triphosphate hydrolases"/>
    <property type="match status" value="3"/>
</dbReference>
<organism evidence="6 7">
    <name type="scientific">Asbolus verrucosus</name>
    <name type="common">Desert ironclad beetle</name>
    <dbReference type="NCBI Taxonomy" id="1661398"/>
    <lineage>
        <taxon>Eukaryota</taxon>
        <taxon>Metazoa</taxon>
        <taxon>Ecdysozoa</taxon>
        <taxon>Arthropoda</taxon>
        <taxon>Hexapoda</taxon>
        <taxon>Insecta</taxon>
        <taxon>Pterygota</taxon>
        <taxon>Neoptera</taxon>
        <taxon>Endopterygota</taxon>
        <taxon>Coleoptera</taxon>
        <taxon>Polyphaga</taxon>
        <taxon>Cucujiformia</taxon>
        <taxon>Tenebrionidae</taxon>
        <taxon>Pimeliinae</taxon>
        <taxon>Asbolus</taxon>
    </lineage>
</organism>
<dbReference type="InterPro" id="IPR015894">
    <property type="entry name" value="Guanylate-bd_N"/>
</dbReference>
<dbReference type="InterPro" id="IPR030386">
    <property type="entry name" value="G_GB1_RHD3_dom"/>
</dbReference>
<gene>
    <name evidence="6" type="ORF">BDFB_004406</name>
</gene>
<name>A0A482VV10_ASBVE</name>